<gene>
    <name evidence="3" type="ORF">C1SCF055_LOCUS3299</name>
</gene>
<dbReference type="Proteomes" id="UP001152797">
    <property type="component" value="Unassembled WGS sequence"/>
</dbReference>
<dbReference type="GO" id="GO:0005737">
    <property type="term" value="C:cytoplasm"/>
    <property type="evidence" value="ECO:0007669"/>
    <property type="project" value="TreeGrafter"/>
</dbReference>
<feature type="chain" id="PRO_5043269549" description="FAD dependent oxidoreductase domain-containing protein" evidence="1">
    <location>
        <begin position="24"/>
        <end position="420"/>
    </location>
</feature>
<dbReference type="Pfam" id="PF01266">
    <property type="entry name" value="DAO"/>
    <property type="match status" value="1"/>
</dbReference>
<accession>A0A9P1BKD7</accession>
<name>A0A9P1BKD7_9DINO</name>
<feature type="domain" description="FAD dependent oxidoreductase" evidence="2">
    <location>
        <begin position="75"/>
        <end position="400"/>
    </location>
</feature>
<evidence type="ECO:0000256" key="1">
    <source>
        <dbReference type="SAM" id="SignalP"/>
    </source>
</evidence>
<proteinExistence type="predicted"/>
<reference evidence="4" key="2">
    <citation type="submission" date="2024-04" db="EMBL/GenBank/DDBJ databases">
        <authorList>
            <person name="Chen Y."/>
            <person name="Shah S."/>
            <person name="Dougan E. K."/>
            <person name="Thang M."/>
            <person name="Chan C."/>
        </authorList>
    </citation>
    <scope>NUCLEOTIDE SEQUENCE [LARGE SCALE GENOMIC DNA]</scope>
</reference>
<dbReference type="OrthoDB" id="424974at2759"/>
<keyword evidence="1" id="KW-0732">Signal</keyword>
<dbReference type="SUPFAM" id="SSF51905">
    <property type="entry name" value="FAD/NAD(P)-binding domain"/>
    <property type="match status" value="1"/>
</dbReference>
<evidence type="ECO:0000259" key="2">
    <source>
        <dbReference type="Pfam" id="PF01266"/>
    </source>
</evidence>
<dbReference type="Gene3D" id="3.50.50.60">
    <property type="entry name" value="FAD/NAD(P)-binding domain"/>
    <property type="match status" value="2"/>
</dbReference>
<reference evidence="3" key="1">
    <citation type="submission" date="2022-10" db="EMBL/GenBank/DDBJ databases">
        <authorList>
            <person name="Chen Y."/>
            <person name="Dougan E. K."/>
            <person name="Chan C."/>
            <person name="Rhodes N."/>
            <person name="Thang M."/>
        </authorList>
    </citation>
    <scope>NUCLEOTIDE SEQUENCE</scope>
</reference>
<dbReference type="InterPro" id="IPR006076">
    <property type="entry name" value="FAD-dep_OxRdtase"/>
</dbReference>
<keyword evidence="5" id="KW-1185">Reference proteome</keyword>
<comment type="caution">
    <text evidence="3">The sequence shown here is derived from an EMBL/GenBank/DDBJ whole genome shotgun (WGS) entry which is preliminary data.</text>
</comment>
<dbReference type="PANTHER" id="PTHR13847">
    <property type="entry name" value="SARCOSINE DEHYDROGENASE-RELATED"/>
    <property type="match status" value="1"/>
</dbReference>
<organism evidence="3">
    <name type="scientific">Cladocopium goreaui</name>
    <dbReference type="NCBI Taxonomy" id="2562237"/>
    <lineage>
        <taxon>Eukaryota</taxon>
        <taxon>Sar</taxon>
        <taxon>Alveolata</taxon>
        <taxon>Dinophyceae</taxon>
        <taxon>Suessiales</taxon>
        <taxon>Symbiodiniaceae</taxon>
        <taxon>Cladocopium</taxon>
    </lineage>
</organism>
<dbReference type="InterPro" id="IPR036188">
    <property type="entry name" value="FAD/NAD-bd_sf"/>
</dbReference>
<evidence type="ECO:0000313" key="5">
    <source>
        <dbReference type="Proteomes" id="UP001152797"/>
    </source>
</evidence>
<dbReference type="Gene3D" id="3.30.9.10">
    <property type="entry name" value="D-Amino Acid Oxidase, subunit A, domain 2"/>
    <property type="match status" value="1"/>
</dbReference>
<dbReference type="EMBL" id="CAMXCT020000169">
    <property type="protein sequence ID" value="CAL1128312.1"/>
    <property type="molecule type" value="Genomic_DNA"/>
</dbReference>
<dbReference type="EMBL" id="CAMXCT030000169">
    <property type="protein sequence ID" value="CAL4762249.1"/>
    <property type="molecule type" value="Genomic_DNA"/>
</dbReference>
<sequence length="420" mass="45115">MGVAESLPCVRLNLILSVAALLAFNLCGPAGFGDLQVPAAYDLVTFGADRAVEWRPPDKLAEGAVRFATVRAWSGVIGVSISYHLAERGVKTTVVDRAGIASCASGKAGGFLARNWNTGTPTDELSQKSFDMHEEVAKKLSLSSYRRLKCQSVAVDGTGAKPAGAKLKNLEWTDLGVRGSRLMGDESTIAQVHPKELCDAMWSHSEQQGSKFIKGVVETLCYEEGDSGRHIVGVVVDGHKIAADVVILSMGPWGEVLQQAVPACGMLGVKYHSVLMRSGRVLNEAVFFSGLGDPEVYPRNDGNHYVTGFPDPPRVVKEIPGEVEVREEMCSRLVKTMQQVSSEMADAEVTTKQSCYLPFTRDSVPCMGKAPKHDNVYVATGHGCWGILLSLASGKAISELIVDGKTTSISLDPFDPKRFG</sequence>
<dbReference type="AlphaFoldDB" id="A0A9P1BKD7"/>
<feature type="signal peptide" evidence="1">
    <location>
        <begin position="1"/>
        <end position="23"/>
    </location>
</feature>
<evidence type="ECO:0000313" key="3">
    <source>
        <dbReference type="EMBL" id="CAI3974937.1"/>
    </source>
</evidence>
<protein>
    <recommendedName>
        <fullName evidence="2">FAD dependent oxidoreductase domain-containing protein</fullName>
    </recommendedName>
</protein>
<evidence type="ECO:0000313" key="4">
    <source>
        <dbReference type="EMBL" id="CAL1128312.1"/>
    </source>
</evidence>
<dbReference type="EMBL" id="CAMXCT010000169">
    <property type="protein sequence ID" value="CAI3974937.1"/>
    <property type="molecule type" value="Genomic_DNA"/>
</dbReference>
<dbReference type="PANTHER" id="PTHR13847:SF150">
    <property type="entry name" value="OXIDOREDUCTASE TDA3-RELATED"/>
    <property type="match status" value="1"/>
</dbReference>